<name>A0A6J4UPX9_9BACT</name>
<proteinExistence type="predicted"/>
<sequence length="123" mass="12730">MRQVIYAMRFTGRAEPVDEAGTILRAATRAPCSTLTASVGPDGLEATIESAPGGEATFASEVTFTGETSFLEEGTIEFGEGHRLRFATVGSGHLAPSADPRANMARCRGGSRPARGSSSGRPG</sequence>
<feature type="region of interest" description="Disordered" evidence="1">
    <location>
        <begin position="91"/>
        <end position="123"/>
    </location>
</feature>
<reference evidence="2" key="1">
    <citation type="submission" date="2020-02" db="EMBL/GenBank/DDBJ databases">
        <authorList>
            <person name="Meier V. D."/>
        </authorList>
    </citation>
    <scope>NUCLEOTIDE SEQUENCE</scope>
    <source>
        <strain evidence="2">AVDCRST_MAG59</strain>
    </source>
</reference>
<feature type="compositionally biased region" description="Low complexity" evidence="1">
    <location>
        <begin position="105"/>
        <end position="123"/>
    </location>
</feature>
<protein>
    <submittedName>
        <fullName evidence="2">Uncharacterized protein</fullName>
    </submittedName>
</protein>
<evidence type="ECO:0000313" key="2">
    <source>
        <dbReference type="EMBL" id="CAA9555377.1"/>
    </source>
</evidence>
<accession>A0A6J4UPX9</accession>
<dbReference type="AlphaFoldDB" id="A0A6J4UPX9"/>
<organism evidence="2">
    <name type="scientific">uncultured Thermomicrobiales bacterium</name>
    <dbReference type="NCBI Taxonomy" id="1645740"/>
    <lineage>
        <taxon>Bacteria</taxon>
        <taxon>Pseudomonadati</taxon>
        <taxon>Thermomicrobiota</taxon>
        <taxon>Thermomicrobia</taxon>
        <taxon>Thermomicrobiales</taxon>
        <taxon>environmental samples</taxon>
    </lineage>
</organism>
<gene>
    <name evidence="2" type="ORF">AVDCRST_MAG59-2115</name>
</gene>
<dbReference type="EMBL" id="CADCWF010000131">
    <property type="protein sequence ID" value="CAA9555377.1"/>
    <property type="molecule type" value="Genomic_DNA"/>
</dbReference>
<evidence type="ECO:0000256" key="1">
    <source>
        <dbReference type="SAM" id="MobiDB-lite"/>
    </source>
</evidence>